<reference evidence="3" key="1">
    <citation type="submission" date="2021-01" db="EMBL/GenBank/DDBJ databases">
        <authorList>
            <person name="Corre E."/>
            <person name="Pelletier E."/>
            <person name="Niang G."/>
            <person name="Scheremetjew M."/>
            <person name="Finn R."/>
            <person name="Kale V."/>
            <person name="Holt S."/>
            <person name="Cochrane G."/>
            <person name="Meng A."/>
            <person name="Brown T."/>
            <person name="Cohen L."/>
        </authorList>
    </citation>
    <scope>NUCLEOTIDE SEQUENCE</scope>
    <source>
        <strain evidence="3">CCMP1243</strain>
    </source>
</reference>
<accession>A0A7S2WRZ8</accession>
<evidence type="ECO:0000256" key="2">
    <source>
        <dbReference type="SAM" id="Phobius"/>
    </source>
</evidence>
<feature type="region of interest" description="Disordered" evidence="1">
    <location>
        <begin position="178"/>
        <end position="198"/>
    </location>
</feature>
<keyword evidence="2" id="KW-1133">Transmembrane helix</keyword>
<proteinExistence type="predicted"/>
<keyword evidence="2" id="KW-0472">Membrane</keyword>
<feature type="region of interest" description="Disordered" evidence="1">
    <location>
        <begin position="113"/>
        <end position="156"/>
    </location>
</feature>
<evidence type="ECO:0000313" key="3">
    <source>
        <dbReference type="EMBL" id="CAD9704198.1"/>
    </source>
</evidence>
<organism evidence="3">
    <name type="scientific">Rhizochromulina marina</name>
    <dbReference type="NCBI Taxonomy" id="1034831"/>
    <lineage>
        <taxon>Eukaryota</taxon>
        <taxon>Sar</taxon>
        <taxon>Stramenopiles</taxon>
        <taxon>Ochrophyta</taxon>
        <taxon>Dictyochophyceae</taxon>
        <taxon>Rhizochromulinales</taxon>
        <taxon>Rhizochromulina</taxon>
    </lineage>
</organism>
<evidence type="ECO:0000256" key="1">
    <source>
        <dbReference type="SAM" id="MobiDB-lite"/>
    </source>
</evidence>
<keyword evidence="2" id="KW-0812">Transmembrane</keyword>
<dbReference type="AlphaFoldDB" id="A0A7S2WRZ8"/>
<feature type="compositionally biased region" description="Low complexity" evidence="1">
    <location>
        <begin position="119"/>
        <end position="135"/>
    </location>
</feature>
<protein>
    <submittedName>
        <fullName evidence="3">Uncharacterized protein</fullName>
    </submittedName>
</protein>
<name>A0A7S2WRZ8_9STRA</name>
<sequence length="198" mass="21970">MLQLVTAFLSIFIGFTRIYAGSRFIHQVALSWVLGSIALYYYVSKVEDIIPQWNRKQSRRSIMFIVPFLVIFLTYVCLAIEDNSSNFARVPNSEFIRVMGDIMDSGASGNLPADDVDAADSAGSRPGPPGSQGSADGASTPLVGSSPRESLSVVERRRRALARRHDSFFHLQHTMRSRAVEVSARRSGARNDPDFRVE</sequence>
<feature type="transmembrane region" description="Helical" evidence="2">
    <location>
        <begin position="30"/>
        <end position="50"/>
    </location>
</feature>
<gene>
    <name evidence="3" type="ORF">RMAR1173_LOCUS16431</name>
</gene>
<feature type="compositionally biased region" description="Basic and acidic residues" evidence="1">
    <location>
        <begin position="189"/>
        <end position="198"/>
    </location>
</feature>
<feature type="transmembrane region" description="Helical" evidence="2">
    <location>
        <begin position="62"/>
        <end position="81"/>
    </location>
</feature>
<dbReference type="EMBL" id="HBHJ01024936">
    <property type="protein sequence ID" value="CAD9704198.1"/>
    <property type="molecule type" value="Transcribed_RNA"/>
</dbReference>